<dbReference type="RefSeq" id="WP_094367405.1">
    <property type="nucleotide sequence ID" value="NZ_NOJY02000016.1"/>
</dbReference>
<accession>A0A371J348</accession>
<organism evidence="1 2">
    <name type="scientific">Romboutsia weinsteinii</name>
    <dbReference type="NCBI Taxonomy" id="2020949"/>
    <lineage>
        <taxon>Bacteria</taxon>
        <taxon>Bacillati</taxon>
        <taxon>Bacillota</taxon>
        <taxon>Clostridia</taxon>
        <taxon>Peptostreptococcales</taxon>
        <taxon>Peptostreptococcaceae</taxon>
        <taxon>Romboutsia</taxon>
    </lineage>
</organism>
<keyword evidence="2" id="KW-1185">Reference proteome</keyword>
<evidence type="ECO:0000313" key="2">
    <source>
        <dbReference type="Proteomes" id="UP000215694"/>
    </source>
</evidence>
<comment type="caution">
    <text evidence="1">The sequence shown here is derived from an EMBL/GenBank/DDBJ whole genome shotgun (WGS) entry which is preliminary data.</text>
</comment>
<dbReference type="Pfam" id="PF13238">
    <property type="entry name" value="AAA_18"/>
    <property type="match status" value="1"/>
</dbReference>
<name>A0A371J348_9FIRM</name>
<dbReference type="EMBL" id="NOJY02000016">
    <property type="protein sequence ID" value="RDY27088.1"/>
    <property type="molecule type" value="Genomic_DNA"/>
</dbReference>
<dbReference type="InterPro" id="IPR027417">
    <property type="entry name" value="P-loop_NTPase"/>
</dbReference>
<dbReference type="AlphaFoldDB" id="A0A371J348"/>
<dbReference type="SUPFAM" id="SSF52540">
    <property type="entry name" value="P-loop containing nucleoside triphosphate hydrolases"/>
    <property type="match status" value="1"/>
</dbReference>
<proteinExistence type="predicted"/>
<dbReference type="GO" id="GO:0016301">
    <property type="term" value="F:kinase activity"/>
    <property type="evidence" value="ECO:0007669"/>
    <property type="project" value="UniProtKB-KW"/>
</dbReference>
<keyword evidence="1" id="KW-0808">Transferase</keyword>
<dbReference type="OrthoDB" id="9790407at2"/>
<sequence>MRKKLIIINGVMGVGKTTISKVLYKELENSFWLDGDNCWMMNPFIVDEENKDMVLDNISYILNNFIKNSNSKYILFNWVIHTDEIMSDILSKLNINDVDVHKITLMCSKEVLISRIEEDIKKGLRNDENISRSLERLELYEKMDTVKVDTTNKELIDIVCEIKDIIL</sequence>
<gene>
    <name evidence="1" type="ORF">CHL78_010725</name>
</gene>
<keyword evidence="1" id="KW-0418">Kinase</keyword>
<evidence type="ECO:0000313" key="1">
    <source>
        <dbReference type="EMBL" id="RDY27088.1"/>
    </source>
</evidence>
<dbReference type="Proteomes" id="UP000215694">
    <property type="component" value="Unassembled WGS sequence"/>
</dbReference>
<dbReference type="Gene3D" id="3.40.50.300">
    <property type="entry name" value="P-loop containing nucleotide triphosphate hydrolases"/>
    <property type="match status" value="1"/>
</dbReference>
<reference evidence="1 2" key="1">
    <citation type="journal article" date="2017" name="Genome Announc.">
        <title>Draft Genome Sequence of Romboutsia weinsteinii sp. nov. Strain CCRI-19649(T) Isolated from Surface Water.</title>
        <authorList>
            <person name="Maheux A.F."/>
            <person name="Boudreau D.K."/>
            <person name="Berube E."/>
            <person name="Boissinot M."/>
            <person name="Cantin P."/>
            <person name="Raymond F."/>
            <person name="Corbeil J."/>
            <person name="Omar R.F."/>
            <person name="Bergeron M.G."/>
        </authorList>
    </citation>
    <scope>NUCLEOTIDE SEQUENCE [LARGE SCALE GENOMIC DNA]</scope>
    <source>
        <strain evidence="1 2">CCRI-19649</strain>
    </source>
</reference>
<protein>
    <submittedName>
        <fullName evidence="1">Nucleotide kinase</fullName>
    </submittedName>
</protein>